<feature type="transmembrane region" description="Helical" evidence="6">
    <location>
        <begin position="152"/>
        <end position="172"/>
    </location>
</feature>
<dbReference type="Proteomes" id="UP000198867">
    <property type="component" value="Unassembled WGS sequence"/>
</dbReference>
<gene>
    <name evidence="8" type="ORF">SAMN05216219_2851</name>
</gene>
<dbReference type="AlphaFoldDB" id="A0A1I5DED4"/>
<dbReference type="PANTHER" id="PTHR32322:SF2">
    <property type="entry name" value="EAMA DOMAIN-CONTAINING PROTEIN"/>
    <property type="match status" value="1"/>
</dbReference>
<feature type="domain" description="EamA" evidence="7">
    <location>
        <begin position="155"/>
        <end position="284"/>
    </location>
</feature>
<keyword evidence="9" id="KW-1185">Reference proteome</keyword>
<dbReference type="RefSeq" id="WP_090712609.1">
    <property type="nucleotide sequence ID" value="NZ_FOVM01000009.1"/>
</dbReference>
<comment type="subcellular location">
    <subcellularLocation>
        <location evidence="1">Membrane</location>
        <topology evidence="1">Multi-pass membrane protein</topology>
    </subcellularLocation>
</comment>
<evidence type="ECO:0000256" key="6">
    <source>
        <dbReference type="SAM" id="Phobius"/>
    </source>
</evidence>
<dbReference type="Pfam" id="PF00892">
    <property type="entry name" value="EamA"/>
    <property type="match status" value="2"/>
</dbReference>
<feature type="transmembrane region" description="Helical" evidence="6">
    <location>
        <begin position="212"/>
        <end position="231"/>
    </location>
</feature>
<dbReference type="InterPro" id="IPR050638">
    <property type="entry name" value="AA-Vitamin_Transporters"/>
</dbReference>
<feature type="transmembrane region" description="Helical" evidence="6">
    <location>
        <begin position="123"/>
        <end position="140"/>
    </location>
</feature>
<dbReference type="OrthoDB" id="5186724at2"/>
<dbReference type="GO" id="GO:0016020">
    <property type="term" value="C:membrane"/>
    <property type="evidence" value="ECO:0007669"/>
    <property type="project" value="UniProtKB-SubCell"/>
</dbReference>
<dbReference type="PANTHER" id="PTHR32322">
    <property type="entry name" value="INNER MEMBRANE TRANSPORTER"/>
    <property type="match status" value="1"/>
</dbReference>
<feature type="transmembrane region" description="Helical" evidence="6">
    <location>
        <begin position="184"/>
        <end position="206"/>
    </location>
</feature>
<name>A0A1I5DED4_9MICO</name>
<dbReference type="InterPro" id="IPR037185">
    <property type="entry name" value="EmrE-like"/>
</dbReference>
<accession>A0A1I5DED4</accession>
<proteinExistence type="inferred from homology"/>
<evidence type="ECO:0000313" key="8">
    <source>
        <dbReference type="EMBL" id="SFN97496.1"/>
    </source>
</evidence>
<comment type="similarity">
    <text evidence="2">Belongs to the EamA transporter family.</text>
</comment>
<reference evidence="9" key="1">
    <citation type="submission" date="2016-10" db="EMBL/GenBank/DDBJ databases">
        <authorList>
            <person name="Varghese N."/>
            <person name="Submissions S."/>
        </authorList>
    </citation>
    <scope>NUCLEOTIDE SEQUENCE [LARGE SCALE GENOMIC DNA]</scope>
    <source>
        <strain evidence="9">CGMCC 1.11101</strain>
    </source>
</reference>
<keyword evidence="4 6" id="KW-1133">Transmembrane helix</keyword>
<feature type="transmembrane region" description="Helical" evidence="6">
    <location>
        <begin position="67"/>
        <end position="89"/>
    </location>
</feature>
<dbReference type="InterPro" id="IPR000620">
    <property type="entry name" value="EamA_dom"/>
</dbReference>
<feature type="transmembrane region" description="Helical" evidence="6">
    <location>
        <begin position="243"/>
        <end position="261"/>
    </location>
</feature>
<feature type="domain" description="EamA" evidence="7">
    <location>
        <begin position="6"/>
        <end position="140"/>
    </location>
</feature>
<feature type="transmembrane region" description="Helical" evidence="6">
    <location>
        <begin position="95"/>
        <end position="116"/>
    </location>
</feature>
<evidence type="ECO:0000259" key="7">
    <source>
        <dbReference type="Pfam" id="PF00892"/>
    </source>
</evidence>
<evidence type="ECO:0000256" key="1">
    <source>
        <dbReference type="ARBA" id="ARBA00004141"/>
    </source>
</evidence>
<keyword evidence="3 6" id="KW-0812">Transmembrane</keyword>
<evidence type="ECO:0000313" key="9">
    <source>
        <dbReference type="Proteomes" id="UP000198867"/>
    </source>
</evidence>
<keyword evidence="5 6" id="KW-0472">Membrane</keyword>
<protein>
    <submittedName>
        <fullName evidence="8">Threonine/homoserine efflux transporter RhtA</fullName>
    </submittedName>
</protein>
<evidence type="ECO:0000256" key="3">
    <source>
        <dbReference type="ARBA" id="ARBA00022692"/>
    </source>
</evidence>
<dbReference type="STRING" id="995034.SAMN05216219_2851"/>
<sequence>MASWRVYLFLVLATLFWSGNYVVGNLVAGSISPLQLTAIRWAIAAPFLLVLAVLIEKPDWRAALREWPMHVLQAALGLVAFCLLSYVALAHTTALNAALVGATNPALIAVVAALLVRERIRPTSGVGLLISLLGVLLILTDGRLLEVFTTDYNVGGLYMLGAVAVWTAYTILGRTLKTAPVTSAALQSVMAAVVLAPITLLVGGPITLDLAGWWGVLYIGLFPSVLSLMLWNISVKKIGAGRAGIYLNLMPVFTALIAILMGTPVTLVQLLGGALVIAGVWLTSRPPRAVPVAPGAQIEFDARASEVGPVR</sequence>
<evidence type="ECO:0000256" key="5">
    <source>
        <dbReference type="ARBA" id="ARBA00023136"/>
    </source>
</evidence>
<feature type="transmembrane region" description="Helical" evidence="6">
    <location>
        <begin position="38"/>
        <end position="55"/>
    </location>
</feature>
<dbReference type="SUPFAM" id="SSF103481">
    <property type="entry name" value="Multidrug resistance efflux transporter EmrE"/>
    <property type="match status" value="2"/>
</dbReference>
<evidence type="ECO:0000256" key="4">
    <source>
        <dbReference type="ARBA" id="ARBA00022989"/>
    </source>
</evidence>
<evidence type="ECO:0000256" key="2">
    <source>
        <dbReference type="ARBA" id="ARBA00007362"/>
    </source>
</evidence>
<organism evidence="8 9">
    <name type="scientific">Mycetocola miduiensis</name>
    <dbReference type="NCBI Taxonomy" id="995034"/>
    <lineage>
        <taxon>Bacteria</taxon>
        <taxon>Bacillati</taxon>
        <taxon>Actinomycetota</taxon>
        <taxon>Actinomycetes</taxon>
        <taxon>Micrococcales</taxon>
        <taxon>Microbacteriaceae</taxon>
        <taxon>Mycetocola</taxon>
    </lineage>
</organism>
<dbReference type="EMBL" id="FOVM01000009">
    <property type="protein sequence ID" value="SFN97496.1"/>
    <property type="molecule type" value="Genomic_DNA"/>
</dbReference>